<protein>
    <recommendedName>
        <fullName evidence="3">EthD domain-containing protein</fullName>
    </recommendedName>
</protein>
<comment type="caution">
    <text evidence="1">The sequence shown here is derived from an EMBL/GenBank/DDBJ whole genome shotgun (WGS) entry which is preliminary data.</text>
</comment>
<name>A0A502DVM0_9MYCO</name>
<evidence type="ECO:0000313" key="2">
    <source>
        <dbReference type="Proteomes" id="UP000320095"/>
    </source>
</evidence>
<dbReference type="Proteomes" id="UP000320095">
    <property type="component" value="Unassembled WGS sequence"/>
</dbReference>
<dbReference type="EMBL" id="RCZG01000016">
    <property type="protein sequence ID" value="TPG29558.1"/>
    <property type="molecule type" value="Genomic_DNA"/>
</dbReference>
<dbReference type="RefSeq" id="WP_140698032.1">
    <property type="nucleotide sequence ID" value="NZ_RCZG01000016.1"/>
</dbReference>
<proteinExistence type="predicted"/>
<gene>
    <name evidence="1" type="ORF">EAH80_26395</name>
</gene>
<organism evidence="1 2">
    <name type="scientific">Mycolicibacterium hodleri</name>
    <dbReference type="NCBI Taxonomy" id="49897"/>
    <lineage>
        <taxon>Bacteria</taxon>
        <taxon>Bacillati</taxon>
        <taxon>Actinomycetota</taxon>
        <taxon>Actinomycetes</taxon>
        <taxon>Mycobacteriales</taxon>
        <taxon>Mycobacteriaceae</taxon>
        <taxon>Mycolicibacterium</taxon>
    </lineage>
</organism>
<reference evidence="1 2" key="1">
    <citation type="journal article" date="2019" name="Environ. Microbiol.">
        <title>Species interactions and distinct microbial communities in high Arctic permafrost affected cryosols are associated with the CH4 and CO2 gas fluxes.</title>
        <authorList>
            <person name="Altshuler I."/>
            <person name="Hamel J."/>
            <person name="Turney S."/>
            <person name="Magnuson E."/>
            <person name="Levesque R."/>
            <person name="Greer C."/>
            <person name="Whyte L.G."/>
        </authorList>
    </citation>
    <scope>NUCLEOTIDE SEQUENCE [LARGE SCALE GENOMIC DNA]</scope>
    <source>
        <strain evidence="1 2">S5.20</strain>
    </source>
</reference>
<dbReference type="OrthoDB" id="5294870at2"/>
<accession>A0A502DVM0</accession>
<sequence>MNAHAKAIYLADRNPRLTHGQFADRWLEHNRVTTGLCGRVMRRETAAVRYCLVNHAGDILEGASAEHDGVALFGLRGPYAVPAFAAVVGHTDATYADELRTFSRPVKDFTVYTSSDVVAAGPETGVVVLHFVRRRTDVLPSDFVAAWVGGHRDLLAGGGAGGGRLRRCVQNLLVAPAPQGFAFDGIAEYWFDTIDEVKSAADEIIKLLGVADETIEAGGSLLLVADVILAAGPAFP</sequence>
<dbReference type="SUPFAM" id="SSF54909">
    <property type="entry name" value="Dimeric alpha+beta barrel"/>
    <property type="match status" value="1"/>
</dbReference>
<evidence type="ECO:0008006" key="3">
    <source>
        <dbReference type="Google" id="ProtNLM"/>
    </source>
</evidence>
<dbReference type="InterPro" id="IPR011008">
    <property type="entry name" value="Dimeric_a/b-barrel"/>
</dbReference>
<dbReference type="Gene3D" id="3.30.70.100">
    <property type="match status" value="1"/>
</dbReference>
<keyword evidence="2" id="KW-1185">Reference proteome</keyword>
<dbReference type="AlphaFoldDB" id="A0A502DVM0"/>
<evidence type="ECO:0000313" key="1">
    <source>
        <dbReference type="EMBL" id="TPG29558.1"/>
    </source>
</evidence>